<dbReference type="OrthoDB" id="9779868at2"/>
<evidence type="ECO:0000256" key="2">
    <source>
        <dbReference type="ARBA" id="ARBA00023315"/>
    </source>
</evidence>
<dbReference type="AlphaFoldDB" id="A0A2U8E309"/>
<dbReference type="PANTHER" id="PTHR43584">
    <property type="entry name" value="NUCLEOTIDYL TRANSFERASE"/>
    <property type="match status" value="1"/>
</dbReference>
<accession>A0A2U8E309</accession>
<evidence type="ECO:0000313" key="5">
    <source>
        <dbReference type="Proteomes" id="UP000244896"/>
    </source>
</evidence>
<organism evidence="4 5">
    <name type="scientific">Ereboglobus luteus</name>
    <dbReference type="NCBI Taxonomy" id="1796921"/>
    <lineage>
        <taxon>Bacteria</taxon>
        <taxon>Pseudomonadati</taxon>
        <taxon>Verrucomicrobiota</taxon>
        <taxon>Opitutia</taxon>
        <taxon>Opitutales</taxon>
        <taxon>Opitutaceae</taxon>
        <taxon>Ereboglobus</taxon>
    </lineage>
</organism>
<dbReference type="CDD" id="cd05636">
    <property type="entry name" value="LbH_G1P_TT_C_like"/>
    <property type="match status" value="1"/>
</dbReference>
<feature type="domain" description="Mannose-1-phosphate guanyltransferase C-terminal" evidence="3">
    <location>
        <begin position="76"/>
        <end position="158"/>
    </location>
</feature>
<dbReference type="EMBL" id="CP023004">
    <property type="protein sequence ID" value="AWI09094.1"/>
    <property type="molecule type" value="Genomic_DNA"/>
</dbReference>
<keyword evidence="2" id="KW-0012">Acyltransferase</keyword>
<name>A0A2U8E309_9BACT</name>
<dbReference type="InterPro" id="IPR050065">
    <property type="entry name" value="GlmU-like"/>
</dbReference>
<dbReference type="GO" id="GO:0016779">
    <property type="term" value="F:nucleotidyltransferase activity"/>
    <property type="evidence" value="ECO:0007669"/>
    <property type="project" value="UniProtKB-ARBA"/>
</dbReference>
<dbReference type="InterPro" id="IPR056729">
    <property type="entry name" value="GMPPB_C"/>
</dbReference>
<keyword evidence="5" id="KW-1185">Reference proteome</keyword>
<dbReference type="RefSeq" id="WP_108824907.1">
    <property type="nucleotide sequence ID" value="NZ_CP023004.1"/>
</dbReference>
<evidence type="ECO:0000256" key="1">
    <source>
        <dbReference type="ARBA" id="ARBA00022679"/>
    </source>
</evidence>
<protein>
    <submittedName>
        <fullName evidence="4">UDP-N-acetylglucosamine diphosphorylase</fullName>
    </submittedName>
</protein>
<dbReference type="PANTHER" id="PTHR43584:SF8">
    <property type="entry name" value="N-ACETYLMURAMATE ALPHA-1-PHOSPHATE URIDYLYLTRANSFERASE"/>
    <property type="match status" value="1"/>
</dbReference>
<dbReference type="Proteomes" id="UP000244896">
    <property type="component" value="Chromosome"/>
</dbReference>
<reference evidence="4 5" key="1">
    <citation type="journal article" date="2018" name="Syst. Appl. Microbiol.">
        <title>Ereboglobus luteus gen. nov. sp. nov. from cockroach guts, and new insights into the oxygen relationship of the genera Opitutus and Didymococcus (Verrucomicrobia: Opitutaceae).</title>
        <authorList>
            <person name="Tegtmeier D."/>
            <person name="Belitz A."/>
            <person name="Radek R."/>
            <person name="Heimerl T."/>
            <person name="Brune A."/>
        </authorList>
    </citation>
    <scope>NUCLEOTIDE SEQUENCE [LARGE SCALE GENOMIC DNA]</scope>
    <source>
        <strain evidence="4 5">Ho45</strain>
    </source>
</reference>
<dbReference type="InterPro" id="IPR011004">
    <property type="entry name" value="Trimer_LpxA-like_sf"/>
</dbReference>
<gene>
    <name evidence="4" type="ORF">CKA38_07455</name>
</gene>
<evidence type="ECO:0000259" key="3">
    <source>
        <dbReference type="Pfam" id="PF25087"/>
    </source>
</evidence>
<proteinExistence type="predicted"/>
<dbReference type="GO" id="GO:0016746">
    <property type="term" value="F:acyltransferase activity"/>
    <property type="evidence" value="ECO:0007669"/>
    <property type="project" value="UniProtKB-KW"/>
</dbReference>
<dbReference type="Gene3D" id="2.160.10.10">
    <property type="entry name" value="Hexapeptide repeat proteins"/>
    <property type="match status" value="1"/>
</dbReference>
<keyword evidence="1" id="KW-0808">Transferase</keyword>
<evidence type="ECO:0000313" key="4">
    <source>
        <dbReference type="EMBL" id="AWI09094.1"/>
    </source>
</evidence>
<dbReference type="Pfam" id="PF25087">
    <property type="entry name" value="GMPPB_C"/>
    <property type="match status" value="1"/>
</dbReference>
<sequence length="229" mass="23621">MKASDLYDLPESLGAFAPHFPADAAPWTWLDAIGPALEAVLAAAPQSPLPPVPPGVHIEGGVVIGAGVKLPAHATIIGPAWIGPGTEIRPGAFIRGNVIIGANCVVGNSCEFKNCLLMDGVQVPHFSYVGDSILGNRAHLGAGVVLSNLRLDKKTVTVRTPDGVADTGLRKLGALLGEGAEVGCNAVLQPGVIMGKRALVMPTVAFAGYLPPATIARIRNPISTLPRRD</sequence>
<dbReference type="SUPFAM" id="SSF51161">
    <property type="entry name" value="Trimeric LpxA-like enzymes"/>
    <property type="match status" value="1"/>
</dbReference>
<dbReference type="KEGG" id="elut:CKA38_07455"/>